<evidence type="ECO:0000313" key="2">
    <source>
        <dbReference type="Proteomes" id="UP000516514"/>
    </source>
</evidence>
<dbReference type="RefSeq" id="WP_191111537.1">
    <property type="nucleotide sequence ID" value="NZ_CP061738.1"/>
</dbReference>
<dbReference type="KEGG" id="wms:ID128_03050"/>
<name>A0A7M3U304_9RICK</name>
<evidence type="ECO:0000313" key="1">
    <source>
        <dbReference type="EMBL" id="QOD38789.1"/>
    </source>
</evidence>
<dbReference type="EMBL" id="CP061738">
    <property type="protein sequence ID" value="QOD38789.1"/>
    <property type="molecule type" value="Genomic_DNA"/>
</dbReference>
<organism evidence="1 2">
    <name type="scientific">Candidatus Wolbachia massiliensis</name>
    <dbReference type="NCBI Taxonomy" id="1845000"/>
    <lineage>
        <taxon>Bacteria</taxon>
        <taxon>Pseudomonadati</taxon>
        <taxon>Pseudomonadota</taxon>
        <taxon>Alphaproteobacteria</taxon>
        <taxon>Rickettsiales</taxon>
        <taxon>Anaplasmataceae</taxon>
        <taxon>Wolbachieae</taxon>
        <taxon>Wolbachia</taxon>
    </lineage>
</organism>
<gene>
    <name evidence="1" type="ORF">ID128_03050</name>
</gene>
<dbReference type="Proteomes" id="UP000516514">
    <property type="component" value="Chromosome"/>
</dbReference>
<keyword evidence="2" id="KW-1185">Reference proteome</keyword>
<protein>
    <submittedName>
        <fullName evidence="1">Uncharacterized protein</fullName>
    </submittedName>
</protein>
<sequence length="118" mass="13010">MTIDQDLQNDIQNFASEGTEQKIGNIGPFTLKSGGKALTEQQLKAVVRGSHVQNIVDDMTKDVNETFISQLNTILIEERGKIAKLIQDVGDDESGLIKEINDIKSLLEPLPMDSPVFL</sequence>
<proteinExistence type="predicted"/>
<accession>A0A7M3U304</accession>
<dbReference type="AlphaFoldDB" id="A0A7M3U304"/>
<reference evidence="1 2" key="1">
    <citation type="submission" date="2020-09" db="EMBL/GenBank/DDBJ databases">
        <title>An Earliest Endosymbiont, Wolbachia massiliensis sp. nov., Strain PL13 From the Bed Bug (Cimex hemipterius), Type strain of a New supergroup T.</title>
        <authorList>
            <person name="Laidoudi Y."/>
            <person name="Levasseur A."/>
            <person name="Medkour H."/>
            <person name="Maaloum M."/>
            <person name="BenKhedher M."/>
            <person name="Sambou M."/>
            <person name="Bassene H."/>
            <person name="Davoust B."/>
            <person name="Fenollar F."/>
            <person name="Raoult D."/>
            <person name="Mediannikov O."/>
        </authorList>
    </citation>
    <scope>NUCLEOTIDE SEQUENCE [LARGE SCALE GENOMIC DNA]</scope>
    <source>
        <strain evidence="1 2">PL13</strain>
    </source>
</reference>